<feature type="binding site" evidence="9">
    <location>
        <begin position="16"/>
        <end position="18"/>
    </location>
    <ligand>
        <name>ATP</name>
        <dbReference type="ChEBI" id="CHEBI:30616"/>
    </ligand>
</feature>
<dbReference type="InterPro" id="IPR024109">
    <property type="entry name" value="Trp-tRNA-ligase_bac-type"/>
</dbReference>
<dbReference type="PANTHER" id="PTHR43766:SF1">
    <property type="entry name" value="TRYPTOPHAN--TRNA LIGASE, MITOCHONDRIAL"/>
    <property type="match status" value="1"/>
</dbReference>
<evidence type="ECO:0000256" key="7">
    <source>
        <dbReference type="ARBA" id="ARBA00023146"/>
    </source>
</evidence>
<dbReference type="PRINTS" id="PR01039">
    <property type="entry name" value="TRNASYNTHTRP"/>
</dbReference>
<organism evidence="11">
    <name type="scientific">Variovorax paradoxus</name>
    <dbReference type="NCBI Taxonomy" id="34073"/>
    <lineage>
        <taxon>Bacteria</taxon>
        <taxon>Pseudomonadati</taxon>
        <taxon>Pseudomonadota</taxon>
        <taxon>Betaproteobacteria</taxon>
        <taxon>Burkholderiales</taxon>
        <taxon>Comamonadaceae</taxon>
        <taxon>Variovorax</taxon>
    </lineage>
</organism>
<dbReference type="InterPro" id="IPR001412">
    <property type="entry name" value="aa-tRNA-synth_I_CS"/>
</dbReference>
<feature type="short sequence motif" description="'KMSKS' region" evidence="9">
    <location>
        <begin position="207"/>
        <end position="211"/>
    </location>
</feature>
<dbReference type="InterPro" id="IPR002306">
    <property type="entry name" value="Trp-tRNA-ligase"/>
</dbReference>
<sequence length="442" mass="48524">MASSSQAPLRVLTGITPSGTPHLGNYVGSIRHSVRQSVAPGVQSFFFLADYHALIKVQEPQKIQRSTLEIAASWLACGLDPERVTFYRQSDIPEIPELTWFLTCVTGKGVLNRAHAYKAQLDKNVAKGEDPDADVTAGLFMYPVLMGADILMFNAHKVPVGRDQVQHIEMARDMAQRFNHQYGEHFTLPDAEIDDAVATLPGLDGRKMSKSYNNTIPLFAPRDYLRKQITSIVTDSRAPGEPKDTEGSALFQIYQAFADAEETEMLRKAYADGIGWGDAKQLLFERIDLEVAPLRARYDELMNNPAEIERILLLGADKARALSKPFMTSLRHAVGLRNLAAGKDKVAKAAKVAKPSFKQYREKADGLFYFKLLDARGETLLQSRGFTSPQEAGRTIAVLQAERGAALGTLAAQLEPIDSEGTRAVTEALEALAEATSTNQGS</sequence>
<accession>A0A679JGS4</accession>
<comment type="subunit">
    <text evidence="9">Homodimer.</text>
</comment>
<dbReference type="InterPro" id="IPR036913">
    <property type="entry name" value="YegP-like_sf"/>
</dbReference>
<dbReference type="HAMAP" id="MF_00140_B">
    <property type="entry name" value="Trp_tRNA_synth_B"/>
    <property type="match status" value="1"/>
</dbReference>
<dbReference type="GO" id="GO:0005524">
    <property type="term" value="F:ATP binding"/>
    <property type="evidence" value="ECO:0007669"/>
    <property type="project" value="UniProtKB-UniRule"/>
</dbReference>
<comment type="function">
    <text evidence="9">Catalyzes the attachment of tryptophan to tRNA(Trp).</text>
</comment>
<dbReference type="AlphaFoldDB" id="A0A679JGS4"/>
<evidence type="ECO:0000256" key="8">
    <source>
        <dbReference type="ARBA" id="ARBA00049929"/>
    </source>
</evidence>
<keyword evidence="2 9" id="KW-0963">Cytoplasm</keyword>
<dbReference type="PROSITE" id="PS00178">
    <property type="entry name" value="AA_TRNA_LIGASE_I"/>
    <property type="match status" value="1"/>
</dbReference>
<name>A0A679JGS4_VARPD</name>
<evidence type="ECO:0000256" key="10">
    <source>
        <dbReference type="RuleBase" id="RU363036"/>
    </source>
</evidence>
<dbReference type="FunFam" id="1.10.240.10:FF:000005">
    <property type="entry name" value="Tryptophan--tRNA ligase"/>
    <property type="match status" value="1"/>
</dbReference>
<evidence type="ECO:0000256" key="5">
    <source>
        <dbReference type="ARBA" id="ARBA00022840"/>
    </source>
</evidence>
<evidence type="ECO:0000256" key="1">
    <source>
        <dbReference type="ARBA" id="ARBA00005594"/>
    </source>
</evidence>
<feature type="binding site" evidence="9">
    <location>
        <begin position="207"/>
        <end position="211"/>
    </location>
    <ligand>
        <name>ATP</name>
        <dbReference type="ChEBI" id="CHEBI:30616"/>
    </ligand>
</feature>
<feature type="binding site" evidence="9">
    <location>
        <begin position="24"/>
        <end position="25"/>
    </location>
    <ligand>
        <name>ATP</name>
        <dbReference type="ChEBI" id="CHEBI:30616"/>
    </ligand>
</feature>
<keyword evidence="7 9" id="KW-0030">Aminoacyl-tRNA synthetase</keyword>
<gene>
    <name evidence="9 11" type="primary">trpS</name>
    <name evidence="11" type="ORF">VVAX_06171</name>
</gene>
<dbReference type="RefSeq" id="WP_339094014.1">
    <property type="nucleotide sequence ID" value="NZ_LR743508.1"/>
</dbReference>
<dbReference type="Gene3D" id="1.10.240.10">
    <property type="entry name" value="Tyrosyl-Transfer RNA Synthetase"/>
    <property type="match status" value="1"/>
</dbReference>
<proteinExistence type="inferred from homology"/>
<dbReference type="Gene3D" id="3.40.50.620">
    <property type="entry name" value="HUPs"/>
    <property type="match status" value="1"/>
</dbReference>
<keyword evidence="4 9" id="KW-0547">Nucleotide-binding</keyword>
<dbReference type="InterPro" id="IPR014729">
    <property type="entry name" value="Rossmann-like_a/b/a_fold"/>
</dbReference>
<keyword evidence="3 9" id="KW-0436">Ligase</keyword>
<evidence type="ECO:0000256" key="3">
    <source>
        <dbReference type="ARBA" id="ARBA00022598"/>
    </source>
</evidence>
<dbReference type="FunFam" id="3.40.50.620:FF:000144">
    <property type="entry name" value="Tryptophan--tRNA ligase"/>
    <property type="match status" value="1"/>
</dbReference>
<dbReference type="GO" id="GO:0006436">
    <property type="term" value="P:tryptophanyl-tRNA aminoacylation"/>
    <property type="evidence" value="ECO:0007669"/>
    <property type="project" value="UniProtKB-UniRule"/>
</dbReference>
<feature type="binding site" evidence="9">
    <location>
        <position position="149"/>
    </location>
    <ligand>
        <name>L-tryptophan</name>
        <dbReference type="ChEBI" id="CHEBI:57912"/>
    </ligand>
</feature>
<dbReference type="GO" id="GO:0005829">
    <property type="term" value="C:cytosol"/>
    <property type="evidence" value="ECO:0007669"/>
    <property type="project" value="TreeGrafter"/>
</dbReference>
<keyword evidence="5 9" id="KW-0067">ATP-binding</keyword>
<dbReference type="InterPro" id="IPR002305">
    <property type="entry name" value="aa-tRNA-synth_Ic"/>
</dbReference>
<evidence type="ECO:0000256" key="4">
    <source>
        <dbReference type="ARBA" id="ARBA00022741"/>
    </source>
</evidence>
<dbReference type="EMBL" id="LR743508">
    <property type="protein sequence ID" value="CAA2109899.1"/>
    <property type="molecule type" value="Genomic_DNA"/>
</dbReference>
<feature type="binding site" evidence="9">
    <location>
        <position position="200"/>
    </location>
    <ligand>
        <name>ATP</name>
        <dbReference type="ChEBI" id="CHEBI:30616"/>
    </ligand>
</feature>
<comment type="similarity">
    <text evidence="1 9 10">Belongs to the class-I aminoacyl-tRNA synthetase family.</text>
</comment>
<reference evidence="11" key="1">
    <citation type="submission" date="2019-12" db="EMBL/GenBank/DDBJ databases">
        <authorList>
            <person name="Cremers G."/>
        </authorList>
    </citation>
    <scope>NUCLEOTIDE SEQUENCE</scope>
    <source>
        <strain evidence="11">Vvax</strain>
    </source>
</reference>
<evidence type="ECO:0000256" key="2">
    <source>
        <dbReference type="ARBA" id="ARBA00022490"/>
    </source>
</evidence>
<dbReference type="CDD" id="cd00806">
    <property type="entry name" value="TrpRS_core"/>
    <property type="match status" value="1"/>
</dbReference>
<evidence type="ECO:0000313" key="11">
    <source>
        <dbReference type="EMBL" id="CAA2109899.1"/>
    </source>
</evidence>
<comment type="catalytic activity">
    <reaction evidence="8 9">
        <text>tRNA(Trp) + L-tryptophan + ATP = L-tryptophyl-tRNA(Trp) + AMP + diphosphate + H(+)</text>
        <dbReference type="Rhea" id="RHEA:24080"/>
        <dbReference type="Rhea" id="RHEA-COMP:9671"/>
        <dbReference type="Rhea" id="RHEA-COMP:9705"/>
        <dbReference type="ChEBI" id="CHEBI:15378"/>
        <dbReference type="ChEBI" id="CHEBI:30616"/>
        <dbReference type="ChEBI" id="CHEBI:33019"/>
        <dbReference type="ChEBI" id="CHEBI:57912"/>
        <dbReference type="ChEBI" id="CHEBI:78442"/>
        <dbReference type="ChEBI" id="CHEBI:78535"/>
        <dbReference type="ChEBI" id="CHEBI:456215"/>
        <dbReference type="EC" id="6.1.1.2"/>
    </reaction>
</comment>
<protein>
    <recommendedName>
        <fullName evidence="9">Tryptophan--tRNA ligase</fullName>
        <ecNumber evidence="9">6.1.1.2</ecNumber>
    </recommendedName>
    <alternativeName>
        <fullName evidence="9">Tryptophanyl-tRNA synthetase</fullName>
        <shortName evidence="9">TrpRS</shortName>
    </alternativeName>
</protein>
<dbReference type="PANTHER" id="PTHR43766">
    <property type="entry name" value="TRYPTOPHAN--TRNA LIGASE, MITOCHONDRIAL"/>
    <property type="match status" value="1"/>
</dbReference>
<dbReference type="SUPFAM" id="SSF160113">
    <property type="entry name" value="YegP-like"/>
    <property type="match status" value="1"/>
</dbReference>
<dbReference type="NCBIfam" id="TIGR00233">
    <property type="entry name" value="trpS"/>
    <property type="match status" value="1"/>
</dbReference>
<dbReference type="GO" id="GO:0004830">
    <property type="term" value="F:tryptophan-tRNA ligase activity"/>
    <property type="evidence" value="ECO:0007669"/>
    <property type="project" value="UniProtKB-UniRule"/>
</dbReference>
<dbReference type="SUPFAM" id="SSF52374">
    <property type="entry name" value="Nucleotidylyl transferase"/>
    <property type="match status" value="1"/>
</dbReference>
<dbReference type="InterPro" id="IPR050203">
    <property type="entry name" value="Trp-tRNA_synthetase"/>
</dbReference>
<feature type="binding site" evidence="9">
    <location>
        <begin position="161"/>
        <end position="163"/>
    </location>
    <ligand>
        <name>ATP</name>
        <dbReference type="ChEBI" id="CHEBI:30616"/>
    </ligand>
</feature>
<keyword evidence="6 9" id="KW-0648">Protein biosynthesis</keyword>
<feature type="short sequence motif" description="'HIGH' region" evidence="9">
    <location>
        <begin position="17"/>
        <end position="25"/>
    </location>
</feature>
<evidence type="ECO:0000256" key="6">
    <source>
        <dbReference type="ARBA" id="ARBA00022917"/>
    </source>
</evidence>
<dbReference type="Pfam" id="PF00579">
    <property type="entry name" value="tRNA-synt_1b"/>
    <property type="match status" value="1"/>
</dbReference>
<dbReference type="Gene3D" id="2.30.29.80">
    <property type="match status" value="1"/>
</dbReference>
<dbReference type="EC" id="6.1.1.2" evidence="9"/>
<evidence type="ECO:0000256" key="9">
    <source>
        <dbReference type="HAMAP-Rule" id="MF_00140"/>
    </source>
</evidence>
<comment type="subcellular location">
    <subcellularLocation>
        <location evidence="9">Cytoplasm</location>
    </subcellularLocation>
</comment>
<dbReference type="NCBIfam" id="NF008923">
    <property type="entry name" value="PRK12284.1"/>
    <property type="match status" value="1"/>
</dbReference>